<name>A0A1Q9E7Y7_SYMMI</name>
<evidence type="ECO:0000313" key="4">
    <source>
        <dbReference type="EMBL" id="OLQ03524.1"/>
    </source>
</evidence>
<reference evidence="4 5" key="1">
    <citation type="submission" date="2016-02" db="EMBL/GenBank/DDBJ databases">
        <title>Genome analysis of coral dinoflagellate symbionts highlights evolutionary adaptations to a symbiotic lifestyle.</title>
        <authorList>
            <person name="Aranda M."/>
            <person name="Li Y."/>
            <person name="Liew Y.J."/>
            <person name="Baumgarten S."/>
            <person name="Simakov O."/>
            <person name="Wilson M."/>
            <person name="Piel J."/>
            <person name="Ashoor H."/>
            <person name="Bougouffa S."/>
            <person name="Bajic V.B."/>
            <person name="Ryu T."/>
            <person name="Ravasi T."/>
            <person name="Bayer T."/>
            <person name="Micklem G."/>
            <person name="Kim H."/>
            <person name="Bhak J."/>
            <person name="Lajeunesse T.C."/>
            <person name="Voolstra C.R."/>
        </authorList>
    </citation>
    <scope>NUCLEOTIDE SEQUENCE [LARGE SCALE GENOMIC DNA]</scope>
    <source>
        <strain evidence="4 5">CCMP2467</strain>
    </source>
</reference>
<protein>
    <submittedName>
        <fullName evidence="4">Putative ATP synthase y4yI</fullName>
    </submittedName>
</protein>
<sequence>MPVDSCPQRADAVAERHWEKQTTRRPSVGDVHICAQIGERAAADGSMTGSVTFLKWLPAFCRSRVHRDVHHSLQVREQRVAGLKAEPESSNAKVGHLTVSEGLSPAETAATRESLARTDFTFASDTFVCCHWEAMLARVRSRLGWKHCCKLGLRGNTAVSESTFSLLQQIRRTPGSEEEGSLQSVAGSVLRVTLPGPVYVGQGLRVREDPAVVLRFDKAGVVAALLGSGPENPRPGDAVAPRGSFALTPREWPAAVTYASVGEILSTDGRPSESLLKLPPNPAVPRRRLIRERLPSGLAAAELLLPLGQGHRIGFVGPPGTGKSAALRMLVASQSADTAVVYAAVRSQDRLRSEFEALGLKDRDAPAVILSADPRAAAAERYFLVLSALRLASSLRKSHRHVLLAVDDCMNFAEAAGELNGVPPVPPAQVVAAMLDTGGSFEEMGAEHALSVAVGLDLVPEDELPSTAREVWRGAEPSLDVCLSFSGKLAAQGVLPAIDLDMLLSCSGFPPLSPVLLADPRS</sequence>
<dbReference type="OrthoDB" id="427532at2759"/>
<dbReference type="AlphaFoldDB" id="A0A1Q9E7Y7"/>
<dbReference type="InterPro" id="IPR000194">
    <property type="entry name" value="ATPase_F1/V1/A1_a/bsu_nucl-bd"/>
</dbReference>
<organism evidence="4 5">
    <name type="scientific">Symbiodinium microadriaticum</name>
    <name type="common">Dinoflagellate</name>
    <name type="synonym">Zooxanthella microadriatica</name>
    <dbReference type="NCBI Taxonomy" id="2951"/>
    <lineage>
        <taxon>Eukaryota</taxon>
        <taxon>Sar</taxon>
        <taxon>Alveolata</taxon>
        <taxon>Dinophyceae</taxon>
        <taxon>Suessiales</taxon>
        <taxon>Symbiodiniaceae</taxon>
        <taxon>Symbiodinium</taxon>
    </lineage>
</organism>
<dbReference type="Pfam" id="PF00006">
    <property type="entry name" value="ATP-synt_ab"/>
    <property type="match status" value="1"/>
</dbReference>
<accession>A0A1Q9E7Y7</accession>
<dbReference type="GO" id="GO:0005524">
    <property type="term" value="F:ATP binding"/>
    <property type="evidence" value="ECO:0007669"/>
    <property type="project" value="InterPro"/>
</dbReference>
<feature type="region of interest" description="Disordered" evidence="2">
    <location>
        <begin position="84"/>
        <end position="106"/>
    </location>
</feature>
<keyword evidence="5" id="KW-1185">Reference proteome</keyword>
<dbReference type="InterPro" id="IPR027417">
    <property type="entry name" value="P-loop_NTPase"/>
</dbReference>
<proteinExistence type="inferred from homology"/>
<feature type="compositionally biased region" description="Basic and acidic residues" evidence="2">
    <location>
        <begin position="12"/>
        <end position="22"/>
    </location>
</feature>
<comment type="caution">
    <text evidence="4">The sequence shown here is derived from an EMBL/GenBank/DDBJ whole genome shotgun (WGS) entry which is preliminary data.</text>
</comment>
<feature type="region of interest" description="Disordered" evidence="2">
    <location>
        <begin position="1"/>
        <end position="25"/>
    </location>
</feature>
<comment type="similarity">
    <text evidence="1">Belongs to the ATPase alpha/beta chains family.</text>
</comment>
<dbReference type="Gene3D" id="3.40.50.300">
    <property type="entry name" value="P-loop containing nucleotide triphosphate hydrolases"/>
    <property type="match status" value="1"/>
</dbReference>
<dbReference type="SUPFAM" id="SSF52540">
    <property type="entry name" value="P-loop containing nucleoside triphosphate hydrolases"/>
    <property type="match status" value="1"/>
</dbReference>
<gene>
    <name evidence="4" type="ORF">AK812_SmicGene13527</name>
</gene>
<feature type="domain" description="AAA+ ATPase" evidence="3">
    <location>
        <begin position="309"/>
        <end position="460"/>
    </location>
</feature>
<dbReference type="Proteomes" id="UP000186817">
    <property type="component" value="Unassembled WGS sequence"/>
</dbReference>
<evidence type="ECO:0000313" key="5">
    <source>
        <dbReference type="Proteomes" id="UP000186817"/>
    </source>
</evidence>
<evidence type="ECO:0000256" key="2">
    <source>
        <dbReference type="SAM" id="MobiDB-lite"/>
    </source>
</evidence>
<dbReference type="InterPro" id="IPR003593">
    <property type="entry name" value="AAA+_ATPase"/>
</dbReference>
<dbReference type="SMART" id="SM00382">
    <property type="entry name" value="AAA"/>
    <property type="match status" value="1"/>
</dbReference>
<evidence type="ECO:0000259" key="3">
    <source>
        <dbReference type="SMART" id="SM00382"/>
    </source>
</evidence>
<dbReference type="EMBL" id="LSRX01000234">
    <property type="protein sequence ID" value="OLQ03524.1"/>
    <property type="molecule type" value="Genomic_DNA"/>
</dbReference>
<evidence type="ECO:0000256" key="1">
    <source>
        <dbReference type="ARBA" id="ARBA00008936"/>
    </source>
</evidence>